<protein>
    <recommendedName>
        <fullName evidence="13">Innexin</fullName>
    </recommendedName>
</protein>
<keyword evidence="3" id="KW-1003">Cell membrane</keyword>
<evidence type="ECO:0000256" key="6">
    <source>
        <dbReference type="ARBA" id="ARBA00023065"/>
    </source>
</evidence>
<evidence type="ECO:0000256" key="8">
    <source>
        <dbReference type="ARBA" id="ARBA00023303"/>
    </source>
</evidence>
<keyword evidence="6" id="KW-0406">Ion transport</keyword>
<dbReference type="GO" id="GO:0005886">
    <property type="term" value="C:plasma membrane"/>
    <property type="evidence" value="ECO:0007669"/>
    <property type="project" value="UniProtKB-SubCell"/>
</dbReference>
<feature type="transmembrane region" description="Helical" evidence="10">
    <location>
        <begin position="227"/>
        <end position="244"/>
    </location>
</feature>
<feature type="transmembrane region" description="Helical" evidence="10">
    <location>
        <begin position="20"/>
        <end position="41"/>
    </location>
</feature>
<sequence length="494" mass="55914">MRHRSQTSDSAICVDSFRAWPWLFLFLLCGVTWLLPLSPAVNTLESTPRPPFSAPEVKEGEGEKVNSSVTDGILQKALEAAGCDKGYSSTGQDCNLLKETLGLMNTHLMMDKAKKNDAADDEGEFPWNQDPDVIPELKANCWCPAQFELSQVTYSNRVCANKINRFIRGLSEDSVSSDRGGFPQFPEVEPNKRLDETVKSITQRRVYIQRKDVFDRYNAFITLRTNFLLFVFGLVLLIPSLIWWKLSPSVWCGMNIDKTLDMVHWAQSCGPEALRKTYQDIVTETSDLSRPSGKTARCFLVCKTLVCCSSLAVVITVYHLVQPQAKALSVELEELSEIAKLSPFEDHFIFHCFFSIRHLQNVHDYTLQCLASFPLQGGADSSRNTDPHYQLDSARRVVLLYVALFQVVSAFLILHAIANFCGILEWIWKLYIDKNRFEHAFQVLRKPSGSLFSEDVRFFLHNTHEQLGHVISKELAKYFATSDAGAGSDEEDKL</sequence>
<comment type="subcellular location">
    <subcellularLocation>
        <location evidence="1">Cell membrane</location>
        <topology evidence="1">Multi-pass membrane protein</topology>
    </subcellularLocation>
</comment>
<evidence type="ECO:0000256" key="3">
    <source>
        <dbReference type="ARBA" id="ARBA00022475"/>
    </source>
</evidence>
<accession>A0AAE0ZNK4</accession>
<evidence type="ECO:0000256" key="1">
    <source>
        <dbReference type="ARBA" id="ARBA00004651"/>
    </source>
</evidence>
<keyword evidence="2" id="KW-0813">Transport</keyword>
<comment type="caution">
    <text evidence="11">The sequence shown here is derived from an EMBL/GenBank/DDBJ whole genome shotgun (WGS) entry which is preliminary data.</text>
</comment>
<keyword evidence="12" id="KW-1185">Reference proteome</keyword>
<proteinExistence type="predicted"/>
<dbReference type="AlphaFoldDB" id="A0AAE0ZNK4"/>
<keyword evidence="7 10" id="KW-0472">Membrane</keyword>
<evidence type="ECO:0000256" key="4">
    <source>
        <dbReference type="ARBA" id="ARBA00022692"/>
    </source>
</evidence>
<evidence type="ECO:0000256" key="10">
    <source>
        <dbReference type="SAM" id="Phobius"/>
    </source>
</evidence>
<gene>
    <name evidence="11" type="ORF">RRG08_067160</name>
</gene>
<evidence type="ECO:0000256" key="7">
    <source>
        <dbReference type="ARBA" id="ARBA00023136"/>
    </source>
</evidence>
<evidence type="ECO:0000313" key="12">
    <source>
        <dbReference type="Proteomes" id="UP001283361"/>
    </source>
</evidence>
<dbReference type="EMBL" id="JAWDGP010003661">
    <property type="protein sequence ID" value="KAK3772091.1"/>
    <property type="molecule type" value="Genomic_DNA"/>
</dbReference>
<organism evidence="11 12">
    <name type="scientific">Elysia crispata</name>
    <name type="common">lettuce slug</name>
    <dbReference type="NCBI Taxonomy" id="231223"/>
    <lineage>
        <taxon>Eukaryota</taxon>
        <taxon>Metazoa</taxon>
        <taxon>Spiralia</taxon>
        <taxon>Lophotrochozoa</taxon>
        <taxon>Mollusca</taxon>
        <taxon>Gastropoda</taxon>
        <taxon>Heterobranchia</taxon>
        <taxon>Euthyneura</taxon>
        <taxon>Panpulmonata</taxon>
        <taxon>Sacoglossa</taxon>
        <taxon>Placobranchoidea</taxon>
        <taxon>Plakobranchidae</taxon>
        <taxon>Elysia</taxon>
    </lineage>
</organism>
<dbReference type="Pfam" id="PF00876">
    <property type="entry name" value="Innexin"/>
    <property type="match status" value="1"/>
</dbReference>
<keyword evidence="8" id="KW-0407">Ion channel</keyword>
<feature type="transmembrane region" description="Helical" evidence="10">
    <location>
        <begin position="398"/>
        <end position="428"/>
    </location>
</feature>
<evidence type="ECO:0000256" key="2">
    <source>
        <dbReference type="ARBA" id="ARBA00022448"/>
    </source>
</evidence>
<name>A0AAE0ZNK4_9GAST</name>
<feature type="region of interest" description="Disordered" evidence="9">
    <location>
        <begin position="45"/>
        <end position="66"/>
    </location>
</feature>
<evidence type="ECO:0000256" key="5">
    <source>
        <dbReference type="ARBA" id="ARBA00022989"/>
    </source>
</evidence>
<dbReference type="GO" id="GO:0034220">
    <property type="term" value="P:monoatomic ion transmembrane transport"/>
    <property type="evidence" value="ECO:0007669"/>
    <property type="project" value="UniProtKB-KW"/>
</dbReference>
<reference evidence="11" key="1">
    <citation type="journal article" date="2023" name="G3 (Bethesda)">
        <title>A reference genome for the long-term kleptoplast-retaining sea slug Elysia crispata morphotype clarki.</title>
        <authorList>
            <person name="Eastman K.E."/>
            <person name="Pendleton A.L."/>
            <person name="Shaikh M.A."/>
            <person name="Suttiyut T."/>
            <person name="Ogas R."/>
            <person name="Tomko P."/>
            <person name="Gavelis G."/>
            <person name="Widhalm J.R."/>
            <person name="Wisecaver J.H."/>
        </authorList>
    </citation>
    <scope>NUCLEOTIDE SEQUENCE</scope>
    <source>
        <strain evidence="11">ECLA1</strain>
    </source>
</reference>
<evidence type="ECO:0008006" key="13">
    <source>
        <dbReference type="Google" id="ProtNLM"/>
    </source>
</evidence>
<evidence type="ECO:0000256" key="9">
    <source>
        <dbReference type="SAM" id="MobiDB-lite"/>
    </source>
</evidence>
<dbReference type="InterPro" id="IPR000990">
    <property type="entry name" value="Innexin"/>
</dbReference>
<feature type="transmembrane region" description="Helical" evidence="10">
    <location>
        <begin position="298"/>
        <end position="321"/>
    </location>
</feature>
<keyword evidence="5 10" id="KW-1133">Transmembrane helix</keyword>
<dbReference type="Proteomes" id="UP001283361">
    <property type="component" value="Unassembled WGS sequence"/>
</dbReference>
<evidence type="ECO:0000313" key="11">
    <source>
        <dbReference type="EMBL" id="KAK3772091.1"/>
    </source>
</evidence>
<keyword evidence="4 10" id="KW-0812">Transmembrane</keyword>